<gene>
    <name evidence="3" type="ORF">D4L85_16340</name>
</gene>
<dbReference type="RefSeq" id="WP_119755301.1">
    <property type="nucleotide sequence ID" value="NZ_CP032382.1"/>
</dbReference>
<name>A0A385SR48_9BACT</name>
<dbReference type="AlphaFoldDB" id="A0A385SR48"/>
<dbReference type="GO" id="GO:0000155">
    <property type="term" value="F:phosphorelay sensor kinase activity"/>
    <property type="evidence" value="ECO:0007669"/>
    <property type="project" value="InterPro"/>
</dbReference>
<keyword evidence="2" id="KW-0812">Transmembrane</keyword>
<protein>
    <submittedName>
        <fullName evidence="3">Uncharacterized protein</fullName>
    </submittedName>
</protein>
<sequence length="391" mass="44877">MALVYCTKNILENNILLRFLRSTMVIVCLFGVYDFFYQDDSALLKALLWLLAFGGCYGFVKYTNGSRLSIRVTLILFMLSAVSEFFFRGGFTGITALDFCAFVVPLNMILSGSERRTFLFFYLLQMVVLSSIQVFHSEWIVNYEADDPPFVDIAEMLARICSMLYVGYLYKTEYERERDRALLTSVRLEESNAEISLQNDVIVSTNNQLEMTMFKLKEEQAQVLEANKTLEQANTEILAYGRYTTAYNNQLKVLVTELKNERQQVLEVNEKLEEANAEISAQSETIASYNAQLEAMVEQRAKDILQLNKKLIDYSFVNSHKIRGPLARVLGLIYLMRRNPANGTDHDEYLDKLEISANELDCMVKELTIVLSVETNDQIGFVRITDDKKDL</sequence>
<keyword evidence="4" id="KW-1185">Reference proteome</keyword>
<feature type="transmembrane region" description="Helical" evidence="2">
    <location>
        <begin position="42"/>
        <end position="60"/>
    </location>
</feature>
<evidence type="ECO:0000313" key="3">
    <source>
        <dbReference type="EMBL" id="AYB32040.1"/>
    </source>
</evidence>
<dbReference type="KEGG" id="chk:D4L85_16340"/>
<feature type="transmembrane region" description="Helical" evidence="2">
    <location>
        <begin position="69"/>
        <end position="87"/>
    </location>
</feature>
<feature type="transmembrane region" description="Helical" evidence="2">
    <location>
        <begin position="15"/>
        <end position="36"/>
    </location>
</feature>
<proteinExistence type="predicted"/>
<feature type="transmembrane region" description="Helical" evidence="2">
    <location>
        <begin position="117"/>
        <end position="135"/>
    </location>
</feature>
<accession>A0A385SR48</accession>
<keyword evidence="1" id="KW-0175">Coiled coil</keyword>
<keyword evidence="2" id="KW-1133">Transmembrane helix</keyword>
<evidence type="ECO:0000313" key="4">
    <source>
        <dbReference type="Proteomes" id="UP000266183"/>
    </source>
</evidence>
<feature type="transmembrane region" description="Helical" evidence="2">
    <location>
        <begin position="93"/>
        <end position="110"/>
    </location>
</feature>
<dbReference type="SUPFAM" id="SSF47384">
    <property type="entry name" value="Homodimeric domain of signal transducing histidine kinase"/>
    <property type="match status" value="1"/>
</dbReference>
<organism evidence="3 4">
    <name type="scientific">Chryseolinea soli</name>
    <dbReference type="NCBI Taxonomy" id="2321403"/>
    <lineage>
        <taxon>Bacteria</taxon>
        <taxon>Pseudomonadati</taxon>
        <taxon>Bacteroidota</taxon>
        <taxon>Cytophagia</taxon>
        <taxon>Cytophagales</taxon>
        <taxon>Fulvivirgaceae</taxon>
        <taxon>Chryseolinea</taxon>
    </lineage>
</organism>
<keyword evidence="2" id="KW-0472">Membrane</keyword>
<dbReference type="Proteomes" id="UP000266183">
    <property type="component" value="Chromosome"/>
</dbReference>
<reference evidence="4" key="1">
    <citation type="submission" date="2018-09" db="EMBL/GenBank/DDBJ databases">
        <title>Chryseolinea sp. KIS68-18 isolated from soil.</title>
        <authorList>
            <person name="Weon H.-Y."/>
            <person name="Kwon S.-W."/>
            <person name="Lee S.A."/>
        </authorList>
    </citation>
    <scope>NUCLEOTIDE SEQUENCE [LARGE SCALE GENOMIC DNA]</scope>
    <source>
        <strain evidence="4">KIS68-18</strain>
    </source>
</reference>
<feature type="coiled-coil region" evidence="1">
    <location>
        <begin position="216"/>
        <end position="292"/>
    </location>
</feature>
<dbReference type="OrthoDB" id="851424at2"/>
<dbReference type="InterPro" id="IPR036097">
    <property type="entry name" value="HisK_dim/P_sf"/>
</dbReference>
<evidence type="ECO:0000256" key="1">
    <source>
        <dbReference type="SAM" id="Coils"/>
    </source>
</evidence>
<dbReference type="EMBL" id="CP032382">
    <property type="protein sequence ID" value="AYB32040.1"/>
    <property type="molecule type" value="Genomic_DNA"/>
</dbReference>
<evidence type="ECO:0000256" key="2">
    <source>
        <dbReference type="SAM" id="Phobius"/>
    </source>
</evidence>